<evidence type="ECO:0000259" key="2">
    <source>
        <dbReference type="SMART" id="SM00642"/>
    </source>
</evidence>
<protein>
    <submittedName>
        <fullName evidence="3">Glycogen operon protein GlgX homolog</fullName>
    </submittedName>
</protein>
<dbReference type="InterPro" id="IPR006047">
    <property type="entry name" value="GH13_cat_dom"/>
</dbReference>
<dbReference type="InterPro" id="IPR017853">
    <property type="entry name" value="GH"/>
</dbReference>
<dbReference type="OrthoDB" id="3236218at2"/>
<dbReference type="GO" id="GO:0005980">
    <property type="term" value="P:glycogen catabolic process"/>
    <property type="evidence" value="ECO:0007669"/>
    <property type="project" value="InterPro"/>
</dbReference>
<organism evidence="3 4">
    <name type="scientific">Kocuria varians</name>
    <name type="common">Micrococcus varians</name>
    <dbReference type="NCBI Taxonomy" id="1272"/>
    <lineage>
        <taxon>Bacteria</taxon>
        <taxon>Bacillati</taxon>
        <taxon>Actinomycetota</taxon>
        <taxon>Actinomycetes</taxon>
        <taxon>Micrococcales</taxon>
        <taxon>Micrococcaceae</taxon>
        <taxon>Kocuria</taxon>
    </lineage>
</organism>
<gene>
    <name evidence="3" type="ORF">KVA01_21040</name>
</gene>
<feature type="region of interest" description="Disordered" evidence="1">
    <location>
        <begin position="489"/>
        <end position="511"/>
    </location>
</feature>
<dbReference type="PANTHER" id="PTHR43002">
    <property type="entry name" value="GLYCOGEN DEBRANCHING ENZYME"/>
    <property type="match status" value="1"/>
</dbReference>
<evidence type="ECO:0000313" key="4">
    <source>
        <dbReference type="Proteomes" id="UP000315730"/>
    </source>
</evidence>
<proteinExistence type="predicted"/>
<feature type="domain" description="Glycosyl hydrolase family 13 catalytic" evidence="2">
    <location>
        <begin position="164"/>
        <end position="590"/>
    </location>
</feature>
<dbReference type="CDD" id="cd11326">
    <property type="entry name" value="AmyAc_Glg_debranch"/>
    <property type="match status" value="1"/>
</dbReference>
<accession>A0A4Y4D7K1</accession>
<dbReference type="STRING" id="1272.GCA_900014985_02172"/>
<dbReference type="NCBIfam" id="TIGR02100">
    <property type="entry name" value="glgX_debranch"/>
    <property type="match status" value="1"/>
</dbReference>
<comment type="caution">
    <text evidence="3">The sequence shown here is derived from an EMBL/GenBank/DDBJ whole genome shotgun (WGS) entry which is preliminary data.</text>
</comment>
<reference evidence="3 4" key="1">
    <citation type="submission" date="2019-06" db="EMBL/GenBank/DDBJ databases">
        <title>Whole genome shotgun sequence of Kocuria varians NBRC 15358.</title>
        <authorList>
            <person name="Hosoyama A."/>
            <person name="Uohara A."/>
            <person name="Ohji S."/>
            <person name="Ichikawa N."/>
        </authorList>
    </citation>
    <scope>NUCLEOTIDE SEQUENCE [LARGE SCALE GENOMIC DNA]</scope>
    <source>
        <strain evidence="3 4">NBRC 15358</strain>
    </source>
</reference>
<name>A0A4Y4D7K1_KOCVA</name>
<feature type="compositionally biased region" description="Basic and acidic residues" evidence="1">
    <location>
        <begin position="677"/>
        <end position="688"/>
    </location>
</feature>
<feature type="region of interest" description="Disordered" evidence="1">
    <location>
        <begin position="1"/>
        <end position="21"/>
    </location>
</feature>
<dbReference type="RefSeq" id="WP_068470514.1">
    <property type="nucleotide sequence ID" value="NZ_BJNW01000020.1"/>
</dbReference>
<dbReference type="InterPro" id="IPR013783">
    <property type="entry name" value="Ig-like_fold"/>
</dbReference>
<evidence type="ECO:0000313" key="3">
    <source>
        <dbReference type="EMBL" id="GEC99949.1"/>
    </source>
</evidence>
<evidence type="ECO:0000256" key="1">
    <source>
        <dbReference type="SAM" id="MobiDB-lite"/>
    </source>
</evidence>
<dbReference type="EMBL" id="BJNW01000020">
    <property type="protein sequence ID" value="GEC99949.1"/>
    <property type="molecule type" value="Genomic_DNA"/>
</dbReference>
<dbReference type="Gene3D" id="3.20.20.80">
    <property type="entry name" value="Glycosidases"/>
    <property type="match status" value="1"/>
</dbReference>
<dbReference type="SMART" id="SM00642">
    <property type="entry name" value="Aamy"/>
    <property type="match status" value="1"/>
</dbReference>
<dbReference type="Gene3D" id="2.60.40.10">
    <property type="entry name" value="Immunoglobulins"/>
    <property type="match status" value="1"/>
</dbReference>
<sequence>MQARSHPLGVHPSPSGDGTANVAVYAPGLEEVDLVFSRPGEGWQRLRLDGVNHGIHYATVPRPRGAGPEDLTPQELARDVCSAMPRGTRYGFVPARSHGTPVEDPAQEPVLLDPYGRGLVRVAPPADVVGPGPDAYGGTYVSEVVAQDHVWQDDSRPAHPWRDTVIYEAHVKGLTMLHPDIPRELRGTYAGLAHPVMTEYLRSLGVTAVELLPVHAHLDEAHLTAAGLTNYWGYNTLGFFAPHAGYATRAAQEAGPTAVLDEFQQMVDALHDAGLQVYLDVVYNHTAEGGPGQRAYCWRGLGERAYYRHDEHGNYVDVTGCGNSVNFADPQVVRMALDSLRYWVEQCHVDGFRFDLAPELGRDEHHHFTRNHPFFVAVAADPVLQGVRMISEPWDVGAGGWQTGRFPVGWADWNDQYRDTVRGFWLSGQRTMRRGGGGGTAGRLAGAMSGSAELFAPHGRTTLASVNFVTAHDGFTLYDLTAYDNKHNEANRENNADGTNDNHSWNHDHEGFSPDVRVRAARAATARNMMATLLFSQGVPMITAGDELLRSQDGNNNAYCQDNGLSWVDWRLTPFDRSMLHTTQRLIRIRRAFLAGQPREFPARPQDVVLNWYASSGEPMTADLWQTDGVRALQVVLAARGGTTAGLFVLNGTESEVTAVLPAFEHPAPVERVPGDHAARGRAARDDDAAVAGGSGTATAASPSFRLVLATDPNLDELTGNRWHTGDTVTVPPQSVAMFAVV</sequence>
<dbReference type="AlphaFoldDB" id="A0A4Y4D7K1"/>
<dbReference type="Proteomes" id="UP000315730">
    <property type="component" value="Unassembled WGS sequence"/>
</dbReference>
<dbReference type="InterPro" id="IPR011837">
    <property type="entry name" value="Glycogen_debranch_GlgX"/>
</dbReference>
<dbReference type="SUPFAM" id="SSF51445">
    <property type="entry name" value="(Trans)glycosidases"/>
    <property type="match status" value="1"/>
</dbReference>
<feature type="region of interest" description="Disordered" evidence="1">
    <location>
        <begin position="677"/>
        <end position="699"/>
    </location>
</feature>
<dbReference type="GO" id="GO:0004135">
    <property type="term" value="F:amylo-alpha-1,6-glucosidase activity"/>
    <property type="evidence" value="ECO:0007669"/>
    <property type="project" value="InterPro"/>
</dbReference>
<keyword evidence="4" id="KW-1185">Reference proteome</keyword>